<sequence length="261" mass="29091">MHSLKITKIIDETSSVKTFYFPHNLKSRPGQFVMLWLPGIDQKPFSISFDDGRTFGLTIFKRGALTDKLFEMKINDRVGIDGPYGVGFSIKPDIHHIMVAGGYGAAPLAFLAEELIIKGNNNIDFCIGAKNKDSLLFTQRLNNIRLRIATDDGSSGQKGLITDLLKNIITADSRPKFIVTCGPELMEKKVLDICNQYNVDAEICLERYMKCGVGICGQCAMDDLGICLCTHGPVVTREVANKIKEFGVYHREKSGKKKYFI</sequence>
<gene>
    <name evidence="3" type="ORF">UU49_C0011G0030</name>
</gene>
<dbReference type="Proteomes" id="UP000034108">
    <property type="component" value="Unassembled WGS sequence"/>
</dbReference>
<dbReference type="Pfam" id="PF00175">
    <property type="entry name" value="NAD_binding_1"/>
    <property type="match status" value="1"/>
</dbReference>
<feature type="binding site" evidence="1">
    <location>
        <position position="229"/>
    </location>
    <ligand>
        <name>[2Fe-2S] cluster</name>
        <dbReference type="ChEBI" id="CHEBI:190135"/>
    </ligand>
</feature>
<dbReference type="InterPro" id="IPR019480">
    <property type="entry name" value="Dihydroorotate_DH_Fe-S-bd"/>
</dbReference>
<dbReference type="GO" id="GO:0016491">
    <property type="term" value="F:oxidoreductase activity"/>
    <property type="evidence" value="ECO:0007669"/>
    <property type="project" value="InterPro"/>
</dbReference>
<comment type="caution">
    <text evidence="3">The sequence shown here is derived from an EMBL/GenBank/DDBJ whole genome shotgun (WGS) entry which is preliminary data.</text>
</comment>
<dbReference type="PRINTS" id="PR00410">
    <property type="entry name" value="PHEHYDRXLASE"/>
</dbReference>
<accession>A0A0G0VE31</accession>
<dbReference type="InterPro" id="IPR039261">
    <property type="entry name" value="FNR_nucleotide-bd"/>
</dbReference>
<dbReference type="PANTHER" id="PTHR43513:SF3">
    <property type="entry name" value="DIHYDROOROTATE DEHYDROGENASE B (NAD(+)), ELECTRON TRANSFER SUBUNIT-RELATED"/>
    <property type="match status" value="1"/>
</dbReference>
<dbReference type="PANTHER" id="PTHR43513">
    <property type="entry name" value="DIHYDROOROTATE DEHYDROGENASE B (NAD(+)), ELECTRON TRANSFER SUBUNIT"/>
    <property type="match status" value="1"/>
</dbReference>
<dbReference type="SUPFAM" id="SSF52343">
    <property type="entry name" value="Ferredoxin reductase-like, C-terminal NADP-linked domain"/>
    <property type="match status" value="1"/>
</dbReference>
<dbReference type="Gene3D" id="2.40.30.10">
    <property type="entry name" value="Translation factors"/>
    <property type="match status" value="1"/>
</dbReference>
<dbReference type="SUPFAM" id="SSF63380">
    <property type="entry name" value="Riboflavin synthase domain-like"/>
    <property type="match status" value="1"/>
</dbReference>
<dbReference type="PIRSF" id="PIRSF006816">
    <property type="entry name" value="Cyc3_hyd_g"/>
    <property type="match status" value="1"/>
</dbReference>
<keyword evidence="1" id="KW-0001">2Fe-2S</keyword>
<dbReference type="GO" id="GO:0046872">
    <property type="term" value="F:metal ion binding"/>
    <property type="evidence" value="ECO:0007669"/>
    <property type="project" value="UniProtKB-KW"/>
</dbReference>
<dbReference type="InterPro" id="IPR050353">
    <property type="entry name" value="PyrK_electron_transfer"/>
</dbReference>
<feature type="binding site" evidence="1">
    <location>
        <position position="216"/>
    </location>
    <ligand>
        <name>[2Fe-2S] cluster</name>
        <dbReference type="ChEBI" id="CHEBI:190135"/>
    </ligand>
</feature>
<dbReference type="InterPro" id="IPR017938">
    <property type="entry name" value="Riboflavin_synthase-like_b-brl"/>
</dbReference>
<evidence type="ECO:0000256" key="1">
    <source>
        <dbReference type="PIRSR" id="PIRSR006816-2"/>
    </source>
</evidence>
<dbReference type="GO" id="GO:0050660">
    <property type="term" value="F:flavin adenine dinucleotide binding"/>
    <property type="evidence" value="ECO:0007669"/>
    <property type="project" value="InterPro"/>
</dbReference>
<organism evidence="3 4">
    <name type="scientific">Candidatus Magasanikbacteria bacterium GW2011_GWC2_41_17</name>
    <dbReference type="NCBI Taxonomy" id="1619048"/>
    <lineage>
        <taxon>Bacteria</taxon>
        <taxon>Candidatus Magasanikiibacteriota</taxon>
    </lineage>
</organism>
<keyword evidence="1" id="KW-0411">Iron-sulfur</keyword>
<dbReference type="GO" id="GO:0006221">
    <property type="term" value="P:pyrimidine nucleotide biosynthetic process"/>
    <property type="evidence" value="ECO:0007669"/>
    <property type="project" value="InterPro"/>
</dbReference>
<proteinExistence type="predicted"/>
<name>A0A0G0VE31_9BACT</name>
<dbReference type="NCBIfam" id="NF000796">
    <property type="entry name" value="PRK00054.1-1"/>
    <property type="match status" value="1"/>
</dbReference>
<dbReference type="InterPro" id="IPR017927">
    <property type="entry name" value="FAD-bd_FR_type"/>
</dbReference>
<keyword evidence="1" id="KW-0408">Iron</keyword>
<protein>
    <submittedName>
        <fullName evidence="3">Putative dihydroorotate dehydrogenase B (NAD(+)), electron transfer subunit</fullName>
    </submittedName>
</protein>
<dbReference type="STRING" id="1619048.UU49_C0011G0030"/>
<feature type="binding site" evidence="1">
    <location>
        <position position="219"/>
    </location>
    <ligand>
        <name>[2Fe-2S] cluster</name>
        <dbReference type="ChEBI" id="CHEBI:190135"/>
    </ligand>
</feature>
<feature type="binding site" evidence="1">
    <location>
        <position position="211"/>
    </location>
    <ligand>
        <name>[2Fe-2S] cluster</name>
        <dbReference type="ChEBI" id="CHEBI:190135"/>
    </ligand>
</feature>
<evidence type="ECO:0000313" key="4">
    <source>
        <dbReference type="Proteomes" id="UP000034108"/>
    </source>
</evidence>
<comment type="cofactor">
    <cofactor evidence="1">
        <name>[2Fe-2S] cluster</name>
        <dbReference type="ChEBI" id="CHEBI:190135"/>
    </cofactor>
    <text evidence="1">Binds 1 [2Fe-2S] cluster per subunit.</text>
</comment>
<dbReference type="InterPro" id="IPR001433">
    <property type="entry name" value="OxRdtase_FAD/NAD-bd"/>
</dbReference>
<dbReference type="GO" id="GO:0051537">
    <property type="term" value="F:2 iron, 2 sulfur cluster binding"/>
    <property type="evidence" value="ECO:0007669"/>
    <property type="project" value="UniProtKB-KW"/>
</dbReference>
<evidence type="ECO:0000259" key="2">
    <source>
        <dbReference type="PROSITE" id="PS51384"/>
    </source>
</evidence>
<dbReference type="Pfam" id="PF10418">
    <property type="entry name" value="DHODB_Fe-S_bind"/>
    <property type="match status" value="1"/>
</dbReference>
<dbReference type="EMBL" id="LCAV01000011">
    <property type="protein sequence ID" value="KKR99094.1"/>
    <property type="molecule type" value="Genomic_DNA"/>
</dbReference>
<evidence type="ECO:0000313" key="3">
    <source>
        <dbReference type="EMBL" id="KKR99094.1"/>
    </source>
</evidence>
<keyword evidence="1" id="KW-0479">Metal-binding</keyword>
<dbReference type="InterPro" id="IPR012165">
    <property type="entry name" value="Cyt_c3_hydrogenase_gsu"/>
</dbReference>
<dbReference type="Gene3D" id="3.40.50.80">
    <property type="entry name" value="Nucleotide-binding domain of ferredoxin-NADP reductase (FNR) module"/>
    <property type="match status" value="1"/>
</dbReference>
<dbReference type="PROSITE" id="PS51384">
    <property type="entry name" value="FAD_FR"/>
    <property type="match status" value="1"/>
</dbReference>
<reference evidence="3 4" key="1">
    <citation type="journal article" date="2015" name="Nature">
        <title>rRNA introns, odd ribosomes, and small enigmatic genomes across a large radiation of phyla.</title>
        <authorList>
            <person name="Brown C.T."/>
            <person name="Hug L.A."/>
            <person name="Thomas B.C."/>
            <person name="Sharon I."/>
            <person name="Castelle C.J."/>
            <person name="Singh A."/>
            <person name="Wilkins M.J."/>
            <person name="Williams K.H."/>
            <person name="Banfield J.F."/>
        </authorList>
    </citation>
    <scope>NUCLEOTIDE SEQUENCE [LARGE SCALE GENOMIC DNA]</scope>
</reference>
<dbReference type="AlphaFoldDB" id="A0A0G0VE31"/>
<feature type="domain" description="FAD-binding FR-type" evidence="2">
    <location>
        <begin position="1"/>
        <end position="90"/>
    </location>
</feature>